<gene>
    <name evidence="2" type="ORF">BJ508DRAFT_322993</name>
</gene>
<dbReference type="AlphaFoldDB" id="A0A3N4IG87"/>
<sequence length="714" mass="80453">MAAHGKMQPQDAVKKSLRKKAQRDDSNKGYQPTCESEDEESSNSTKFGIPQTNKEHSTSDTKGEEHDVSQCTRDGKQDSTKERADVSRMLYRKMKKAVLGTSSLNDSDSDSEDEDGPSGFRGDPKTFKHTISVDGAPKDVSIDVWFDRGLYDENPDWLDNLNVSITSTSGEDIGGGLARYVKRGMIRRSFWENLSGASEGLSELAFGLFDRFGCIKQEILSHPVRKGSGVWGNELSKGGILVIELVFIEDRFQRSGLGSLVVEKIIERINKKGGGGRAKNIFMWPIPPDPLDDREHITFTEHQRRKNRIISFARSLGFRRIGATGWFGYSVKAEHLSRHLSSNEDYDLPSIDDDMEDSLEDLLEDQKKQRNLHTARAIRRKARASIRYPLHYAASTMEDDTLVTYLDKTLNKKGFTDWLQEDTQWYSILHLIAEGALPKSLEWLLINLPSQTRQLLSRRTVSGYTPLEGLQSRLDRDRGSKMVGNRRFVCADEFEGFTKDEVMCLTFLQFGLDGMKKLEADAHLESRIAFGCTCGGCVLGISPRTKHSLVIQAEILYGMLGENLNMQQQLQIEFPEMDFNTDQDLSWYSEAPPCVYDQLKATPDLKLGFVQILVHIATLLRGNIPPNVQYFTELWEDDKDCFGRGARVYLEAGGTFGSAVLTVIKMAMDRDPLTGDGSMMMTFGEEREALPKCRNDSEYGMVARCCGLEMKMGR</sequence>
<dbReference type="STRING" id="1160509.A0A3N4IG87"/>
<protein>
    <submittedName>
        <fullName evidence="2">Uncharacterized protein</fullName>
    </submittedName>
</protein>
<evidence type="ECO:0000313" key="2">
    <source>
        <dbReference type="EMBL" id="RPA85165.1"/>
    </source>
</evidence>
<keyword evidence="3" id="KW-1185">Reference proteome</keyword>
<evidence type="ECO:0000256" key="1">
    <source>
        <dbReference type="SAM" id="MobiDB-lite"/>
    </source>
</evidence>
<dbReference type="OrthoDB" id="508139at2759"/>
<accession>A0A3N4IG87</accession>
<organism evidence="2 3">
    <name type="scientific">Ascobolus immersus RN42</name>
    <dbReference type="NCBI Taxonomy" id="1160509"/>
    <lineage>
        <taxon>Eukaryota</taxon>
        <taxon>Fungi</taxon>
        <taxon>Dikarya</taxon>
        <taxon>Ascomycota</taxon>
        <taxon>Pezizomycotina</taxon>
        <taxon>Pezizomycetes</taxon>
        <taxon>Pezizales</taxon>
        <taxon>Ascobolaceae</taxon>
        <taxon>Ascobolus</taxon>
    </lineage>
</organism>
<feature type="region of interest" description="Disordered" evidence="1">
    <location>
        <begin position="100"/>
        <end position="131"/>
    </location>
</feature>
<feature type="compositionally biased region" description="Polar residues" evidence="1">
    <location>
        <begin position="42"/>
        <end position="52"/>
    </location>
</feature>
<evidence type="ECO:0000313" key="3">
    <source>
        <dbReference type="Proteomes" id="UP000275078"/>
    </source>
</evidence>
<feature type="compositionally biased region" description="Acidic residues" evidence="1">
    <location>
        <begin position="107"/>
        <end position="116"/>
    </location>
</feature>
<feature type="compositionally biased region" description="Basic and acidic residues" evidence="1">
    <location>
        <begin position="53"/>
        <end position="86"/>
    </location>
</feature>
<name>A0A3N4IG87_ASCIM</name>
<proteinExistence type="predicted"/>
<dbReference type="Proteomes" id="UP000275078">
    <property type="component" value="Unassembled WGS sequence"/>
</dbReference>
<feature type="region of interest" description="Disordered" evidence="1">
    <location>
        <begin position="1"/>
        <end position="88"/>
    </location>
</feature>
<dbReference type="EMBL" id="ML119655">
    <property type="protein sequence ID" value="RPA85165.1"/>
    <property type="molecule type" value="Genomic_DNA"/>
</dbReference>
<reference evidence="2 3" key="1">
    <citation type="journal article" date="2018" name="Nat. Ecol. Evol.">
        <title>Pezizomycetes genomes reveal the molecular basis of ectomycorrhizal truffle lifestyle.</title>
        <authorList>
            <person name="Murat C."/>
            <person name="Payen T."/>
            <person name="Noel B."/>
            <person name="Kuo A."/>
            <person name="Morin E."/>
            <person name="Chen J."/>
            <person name="Kohler A."/>
            <person name="Krizsan K."/>
            <person name="Balestrini R."/>
            <person name="Da Silva C."/>
            <person name="Montanini B."/>
            <person name="Hainaut M."/>
            <person name="Levati E."/>
            <person name="Barry K.W."/>
            <person name="Belfiori B."/>
            <person name="Cichocki N."/>
            <person name="Clum A."/>
            <person name="Dockter R.B."/>
            <person name="Fauchery L."/>
            <person name="Guy J."/>
            <person name="Iotti M."/>
            <person name="Le Tacon F."/>
            <person name="Lindquist E.A."/>
            <person name="Lipzen A."/>
            <person name="Malagnac F."/>
            <person name="Mello A."/>
            <person name="Molinier V."/>
            <person name="Miyauchi S."/>
            <person name="Poulain J."/>
            <person name="Riccioni C."/>
            <person name="Rubini A."/>
            <person name="Sitrit Y."/>
            <person name="Splivallo R."/>
            <person name="Traeger S."/>
            <person name="Wang M."/>
            <person name="Zifcakova L."/>
            <person name="Wipf D."/>
            <person name="Zambonelli A."/>
            <person name="Paolocci F."/>
            <person name="Nowrousian M."/>
            <person name="Ottonello S."/>
            <person name="Baldrian P."/>
            <person name="Spatafora J.W."/>
            <person name="Henrissat B."/>
            <person name="Nagy L.G."/>
            <person name="Aury J.M."/>
            <person name="Wincker P."/>
            <person name="Grigoriev I.V."/>
            <person name="Bonfante P."/>
            <person name="Martin F.M."/>
        </authorList>
    </citation>
    <scope>NUCLEOTIDE SEQUENCE [LARGE SCALE GENOMIC DNA]</scope>
    <source>
        <strain evidence="2 3">RN42</strain>
    </source>
</reference>